<gene>
    <name evidence="4" type="primary">fxsT</name>
    <name evidence="4" type="ORF">ACFFH7_43765</name>
</gene>
<dbReference type="SUPFAM" id="SSF52540">
    <property type="entry name" value="P-loop containing nucleoside triphosphate hydrolases"/>
    <property type="match status" value="1"/>
</dbReference>
<evidence type="ECO:0000313" key="4">
    <source>
        <dbReference type="EMBL" id="MFC0548488.1"/>
    </source>
</evidence>
<dbReference type="Pfam" id="PF25000">
    <property type="entry name" value="DUF7779"/>
    <property type="match status" value="1"/>
</dbReference>
<dbReference type="Gene3D" id="1.25.40.10">
    <property type="entry name" value="Tetratricopeptide repeat domain"/>
    <property type="match status" value="2"/>
</dbReference>
<evidence type="ECO:0000259" key="2">
    <source>
        <dbReference type="Pfam" id="PF00931"/>
    </source>
</evidence>
<feature type="region of interest" description="Disordered" evidence="1">
    <location>
        <begin position="37"/>
        <end position="104"/>
    </location>
</feature>
<dbReference type="Gene3D" id="3.40.50.300">
    <property type="entry name" value="P-loop containing nucleotide triphosphate hydrolases"/>
    <property type="match status" value="1"/>
</dbReference>
<dbReference type="NCBIfam" id="NF040586">
    <property type="entry name" value="FxSxx_TPR"/>
    <property type="match status" value="1"/>
</dbReference>
<dbReference type="Proteomes" id="UP001589810">
    <property type="component" value="Unassembled WGS sequence"/>
</dbReference>
<organism evidence="4 5">
    <name type="scientific">Kutzneria chonburiensis</name>
    <dbReference type="NCBI Taxonomy" id="1483604"/>
    <lineage>
        <taxon>Bacteria</taxon>
        <taxon>Bacillati</taxon>
        <taxon>Actinomycetota</taxon>
        <taxon>Actinomycetes</taxon>
        <taxon>Pseudonocardiales</taxon>
        <taxon>Pseudonocardiaceae</taxon>
        <taxon>Kutzneria</taxon>
    </lineage>
</organism>
<dbReference type="InterPro" id="IPR056681">
    <property type="entry name" value="DUF7779"/>
</dbReference>
<protein>
    <submittedName>
        <fullName evidence="4">FxSxx-COOH system tetratricopeptide repeat protein</fullName>
    </submittedName>
</protein>
<dbReference type="PANTHER" id="PTHR46082:SF6">
    <property type="entry name" value="AAA+ ATPASE DOMAIN-CONTAINING PROTEIN-RELATED"/>
    <property type="match status" value="1"/>
</dbReference>
<dbReference type="PANTHER" id="PTHR46082">
    <property type="entry name" value="ATP/GTP-BINDING PROTEIN-RELATED"/>
    <property type="match status" value="1"/>
</dbReference>
<accession>A0ABV6N7G9</accession>
<feature type="compositionally biased region" description="Pro residues" evidence="1">
    <location>
        <begin position="47"/>
        <end position="72"/>
    </location>
</feature>
<dbReference type="EMBL" id="JBHLUD010000016">
    <property type="protein sequence ID" value="MFC0548488.1"/>
    <property type="molecule type" value="Genomic_DNA"/>
</dbReference>
<dbReference type="InterPro" id="IPR053137">
    <property type="entry name" value="NLR-like"/>
</dbReference>
<keyword evidence="5" id="KW-1185">Reference proteome</keyword>
<evidence type="ECO:0000259" key="3">
    <source>
        <dbReference type="Pfam" id="PF25000"/>
    </source>
</evidence>
<sequence length="1422" mass="155988">MAGAVDGPAGRTGDALSWREFADAVWLGVATQRFWERQHRPRDAAGEPPPADRPPPTARPVPEPVTDPPPHPSTVDPVVPRTEPESRPPEPEITPVRGELRATATLPWTPADMIRALRPFKRRVPSPRPDEIELDEEETAERAAQSGVWLPITKPVQTRWLDLTLVVDMSPSMVLWRPTVRAFTAVVEQLGAFRSVHHCFLDATGEPVLRSGADTPAHGPGEVVDFSGRRIVLVLTDGVGAAWRQGRVAAMLAHWAAVMPVALVHMLPQRMWSRSRLGLRHADVLPPRPLAPNRGWQVTLDDAWVDPEQAAADTADAVPIPVFELMPRWMASCAALFTGARSRPAKAMVMLARTKSRPAVAEDEPVAPPSAHELVTRFLGRASPLSYRLATLLAAVPVNLDVARTVQAELVPESGPAHLAEVLDSGLLRPSGPDSWQTTSFEFASTAVREVLLSGARRTDTAHVVRTVAEHHSVLTSLAEIIGDPANAPEPTAEHPLDRTVLRALSGPYLRRAARLEESAVEDTRSSETRLNTKEVGLAGTQGGGRIGSVSTSASDTVPAAGPGDPVAVPPPADPSPRRTELAIVSAPHTPRADDVPTIWGDVPPRNPIFTGRDDLLGQLSRRLTAGGTTAILPAALHGMGGIGKTQIAAEYIYRHLEDYELVWWIQATQPAQIRAALTDLAQALRLPGAREAHTAVPAVREALRIGVPYRRWLLVFDSAESPEAVRPFFPSNGPGEILITSRNPDWAGVARPLEIAVFSRAESKELLRRRGPEIDDAQADALAQKLGDLPLAIAQAAAWRAETGMPVREYLRLFDEKVAEILDTTRPDDYEVPLAAAWNVSFDELQSRNPAAHQLLQVCAFFAPDPISRSLFTGVRGLSIAVELDAALRDPIRLGRAIRDINRYGLAKIDHRNDTLLLHRLVQLVLRDRMPPQRRADMKHGAHQLLANLDPNDPNTAGQWPRYQAILPHAYASDIVECDDRWVRQLVLNLMTFLYQWGDHEEAANLAKRATETWQNRLDETDPQLLQAWGQQAIYLWTLGRYGEASPINERTLALHRRVSGEDSEETLLAERRVAVDRRAKGDFSGALAVNRDVYQKAKGVFGDDDPVTLSAAHDLGVILRLVGEYTEARVLDEDMYKRQVELRGYDAAQTLNVLGGLILDRMELGEYGWASVEQERLAERAARLFGEDTAATLQRQHHLSMALRKNGDHAGALERSTQAWQRYRIRYGDSHPQTLACAIGQSINLRNAGELSAAQQLGEETFGRYRAVLGEHHPHTLAAAVDLAVTLRLMGDADAAQTLDERSLEQFRTMFGPDQPHAIGAAINLASDLAARGEFENALKLDNDVVARAERVLGADHPTTLAAAVNRTFDLRALGRGQEADPLYVDVMNRYRRVLGDKHPGVVAASTRTRANCDLDPLPL</sequence>
<feature type="region of interest" description="Disordered" evidence="1">
    <location>
        <begin position="538"/>
        <end position="579"/>
    </location>
</feature>
<dbReference type="InterPro" id="IPR047738">
    <property type="entry name" value="SAV_2336-like_N"/>
</dbReference>
<dbReference type="NCBIfam" id="NF041121">
    <property type="entry name" value="SAV_2336_NTERM"/>
    <property type="match status" value="1"/>
</dbReference>
<dbReference type="Pfam" id="PF00931">
    <property type="entry name" value="NB-ARC"/>
    <property type="match status" value="1"/>
</dbReference>
<evidence type="ECO:0000256" key="1">
    <source>
        <dbReference type="SAM" id="MobiDB-lite"/>
    </source>
</evidence>
<comment type="caution">
    <text evidence="4">The sequence shown here is derived from an EMBL/GenBank/DDBJ whole genome shotgun (WGS) entry which is preliminary data.</text>
</comment>
<reference evidence="4 5" key="1">
    <citation type="submission" date="2024-09" db="EMBL/GenBank/DDBJ databases">
        <authorList>
            <person name="Sun Q."/>
            <person name="Mori K."/>
        </authorList>
    </citation>
    <scope>NUCLEOTIDE SEQUENCE [LARGE SCALE GENOMIC DNA]</scope>
    <source>
        <strain evidence="4 5">TBRC 1432</strain>
    </source>
</reference>
<dbReference type="RefSeq" id="WP_273943901.1">
    <property type="nucleotide sequence ID" value="NZ_CP097263.1"/>
</dbReference>
<evidence type="ECO:0000313" key="5">
    <source>
        <dbReference type="Proteomes" id="UP001589810"/>
    </source>
</evidence>
<proteinExistence type="predicted"/>
<name>A0ABV6N7G9_9PSEU</name>
<feature type="domain" description="DUF7779" evidence="3">
    <location>
        <begin position="846"/>
        <end position="935"/>
    </location>
</feature>
<feature type="domain" description="NB-ARC" evidence="2">
    <location>
        <begin position="617"/>
        <end position="768"/>
    </location>
</feature>
<dbReference type="InterPro" id="IPR027417">
    <property type="entry name" value="P-loop_NTPase"/>
</dbReference>
<dbReference type="InterPro" id="IPR002182">
    <property type="entry name" value="NB-ARC"/>
</dbReference>
<dbReference type="InterPro" id="IPR011990">
    <property type="entry name" value="TPR-like_helical_dom_sf"/>
</dbReference>
<dbReference type="SUPFAM" id="SSF48452">
    <property type="entry name" value="TPR-like"/>
    <property type="match status" value="3"/>
</dbReference>
<feature type="compositionally biased region" description="Low complexity" evidence="1">
    <location>
        <begin position="558"/>
        <end position="567"/>
    </location>
</feature>
<dbReference type="Pfam" id="PF13374">
    <property type="entry name" value="TPR_10"/>
    <property type="match status" value="7"/>
</dbReference>